<sequence>MSEENQRQNYYVVPAYESTDHNHAFITIADAARNHQHGILGTTSPAIYSGCSHIHSICVLTTSDPKDGPIHWHVVDVVTGPAIEVKGDEHTHQFYGETKITLEHAHRFNSTTVTAPDQEKNDHNHKDCKCKNG</sequence>
<evidence type="ECO:0000313" key="2">
    <source>
        <dbReference type="EMBL" id="XFO75444.1"/>
    </source>
</evidence>
<reference evidence="2" key="1">
    <citation type="submission" date="2024-05" db="EMBL/GenBank/DDBJ databases">
        <title>Isolation and characterization of Sporomusa carbonis sp. nov., a carboxydotrophic hydrogenogen in the genus of Sporomusa isolated from a charcoal burning pile.</title>
        <authorList>
            <person name="Boeer T."/>
            <person name="Rosenbaum F."/>
            <person name="Eysell L."/>
            <person name="Mueller V."/>
            <person name="Daniel R."/>
            <person name="Poehlein A."/>
        </authorList>
    </citation>
    <scope>NUCLEOTIDE SEQUENCE [LARGE SCALE GENOMIC DNA]</scope>
    <source>
        <strain evidence="2">DSM 3132</strain>
    </source>
</reference>
<dbReference type="Pfam" id="PF12788">
    <property type="entry name" value="YmaF"/>
    <property type="match status" value="1"/>
</dbReference>
<keyword evidence="3" id="KW-1185">Reference proteome</keyword>
<name>A0ABZ3JAH3_SPOA4</name>
<dbReference type="Proteomes" id="UP000216052">
    <property type="component" value="Chromosome"/>
</dbReference>
<organism evidence="2 3">
    <name type="scientific">Sporomusa acidovorans (strain ATCC 49682 / DSM 3132 / Mol)</name>
    <dbReference type="NCBI Taxonomy" id="1123286"/>
    <lineage>
        <taxon>Bacteria</taxon>
        <taxon>Bacillati</taxon>
        <taxon>Bacillota</taxon>
        <taxon>Negativicutes</taxon>
        <taxon>Selenomonadales</taxon>
        <taxon>Sporomusaceae</taxon>
        <taxon>Sporomusa</taxon>
    </lineage>
</organism>
<feature type="compositionally biased region" description="Basic and acidic residues" evidence="1">
    <location>
        <begin position="117"/>
        <end position="133"/>
    </location>
</feature>
<feature type="region of interest" description="Disordered" evidence="1">
    <location>
        <begin position="112"/>
        <end position="133"/>
    </location>
</feature>
<dbReference type="InterPro" id="IPR024307">
    <property type="entry name" value="YmaF"/>
</dbReference>
<evidence type="ECO:0008006" key="4">
    <source>
        <dbReference type="Google" id="ProtNLM"/>
    </source>
</evidence>
<evidence type="ECO:0000313" key="3">
    <source>
        <dbReference type="Proteomes" id="UP000216052"/>
    </source>
</evidence>
<gene>
    <name evidence="2" type="ORF">SPACI_055650</name>
</gene>
<evidence type="ECO:0000256" key="1">
    <source>
        <dbReference type="SAM" id="MobiDB-lite"/>
    </source>
</evidence>
<accession>A0ABZ3JAH3</accession>
<proteinExistence type="predicted"/>
<dbReference type="EMBL" id="CP155571">
    <property type="protein sequence ID" value="XFO75444.1"/>
    <property type="molecule type" value="Genomic_DNA"/>
</dbReference>
<protein>
    <recommendedName>
        <fullName evidence="4">YmaF family protein</fullName>
    </recommendedName>
</protein>